<evidence type="ECO:0000256" key="1">
    <source>
        <dbReference type="ARBA" id="ARBA00001971"/>
    </source>
</evidence>
<keyword evidence="5 11" id="KW-0256">Endoplasmic reticulum</keyword>
<reference evidence="14" key="2">
    <citation type="journal article" date="2014" name="Nat. Commun.">
        <title>The cavefish genome reveals candidate genes for eye loss.</title>
        <authorList>
            <person name="McGaugh S.E."/>
            <person name="Gross J.B."/>
            <person name="Aken B."/>
            <person name="Blin M."/>
            <person name="Borowsky R."/>
            <person name="Chalopin D."/>
            <person name="Hinaux H."/>
            <person name="Jeffery W.R."/>
            <person name="Keene A."/>
            <person name="Ma L."/>
            <person name="Minx P."/>
            <person name="Murphy D."/>
            <person name="O'Quin K.E."/>
            <person name="Retaux S."/>
            <person name="Rohner N."/>
            <person name="Searle S.M."/>
            <person name="Stahl B.A."/>
            <person name="Tabin C."/>
            <person name="Volff J.N."/>
            <person name="Yoshizawa M."/>
            <person name="Warren W.C."/>
        </authorList>
    </citation>
    <scope>NUCLEOTIDE SEQUENCE [LARGE SCALE GENOMIC DNA]</scope>
    <source>
        <strain evidence="14">female</strain>
    </source>
</reference>
<protein>
    <recommendedName>
        <fullName evidence="11">Cytochrome P450 3A</fullName>
        <ecNumber evidence="11">1.14.14.-</ecNumber>
    </recommendedName>
</protein>
<sequence>MLCVFMLCVFMLCVFMLCVFMLCVFMLCVFMLLCVYVVLCFMLCCVCLCCVFMLCVFMLCVFMLCVYVVVCLCCVCLCCVCLCCVCLCCVCLCCVCLCCVCYVVCVYVVCVYVVCVYVVLFMLCVFMLCCVCFSIFDVWQPLLCVMDTEIIKTVLIKECHTLFTNRRDFPLNGELYDAVTVVEDDNWRRIRNILSPSFTSGRLKEMFGIMKKHSSTLIKHLQKTAEQGGTVDLKGVFGPYSMDVIASTAFSVDIDSLNNPDDPFVTNAKKLQFNFENPVFIIGALLPFTMPLLEKMNFSFFPDSVTKFFYAAVQKIKAERMINQHKSRVDFLQLMMDSQKSDQSDKGKETHKGLTDHEILSQAMTFIFAGYETSSSTLTFFFYNIATNPEAMKKLQQEVDRTFPNRAPVLYDALVSMDYLDAAMSESMRLYPVVPRLERQCKKTVEICGVTVTNTTTHTVTHTDNTQTATNTTTDTVTHTDNTQTATNTTTDTVTHTDNTQTATNTTTHTVTHTDNTLTVTNTTTDTVIHTDNTLTVTNTTTHTVTATLLTLIIL</sequence>
<dbReference type="Pfam" id="PF00067">
    <property type="entry name" value="p450"/>
    <property type="match status" value="1"/>
</dbReference>
<reference evidence="13" key="3">
    <citation type="submission" date="2025-08" db="UniProtKB">
        <authorList>
            <consortium name="Ensembl"/>
        </authorList>
    </citation>
    <scope>IDENTIFICATION</scope>
</reference>
<feature type="transmembrane region" description="Helical" evidence="12">
    <location>
        <begin position="77"/>
        <end position="105"/>
    </location>
</feature>
<organism evidence="13 14">
    <name type="scientific">Astyanax mexicanus</name>
    <name type="common">Blind cave fish</name>
    <name type="synonym">Astyanax fasciatus mexicanus</name>
    <dbReference type="NCBI Taxonomy" id="7994"/>
    <lineage>
        <taxon>Eukaryota</taxon>
        <taxon>Metazoa</taxon>
        <taxon>Chordata</taxon>
        <taxon>Craniata</taxon>
        <taxon>Vertebrata</taxon>
        <taxon>Euteleostomi</taxon>
        <taxon>Actinopterygii</taxon>
        <taxon>Neopterygii</taxon>
        <taxon>Teleostei</taxon>
        <taxon>Ostariophysi</taxon>
        <taxon>Characiformes</taxon>
        <taxon>Characoidei</taxon>
        <taxon>Acestrorhamphidae</taxon>
        <taxon>Acestrorhamphinae</taxon>
        <taxon>Astyanax</taxon>
    </lineage>
</organism>
<feature type="transmembrane region" description="Helical" evidence="12">
    <location>
        <begin position="7"/>
        <end position="33"/>
    </location>
</feature>
<feature type="transmembrane region" description="Helical" evidence="12">
    <location>
        <begin position="111"/>
        <end position="136"/>
    </location>
</feature>
<dbReference type="InterPro" id="IPR001128">
    <property type="entry name" value="Cyt_P450"/>
</dbReference>
<dbReference type="AlphaFoldDB" id="A0A3B1JDK6"/>
<dbReference type="Proteomes" id="UP000018467">
    <property type="component" value="Unassembled WGS sequence"/>
</dbReference>
<dbReference type="InterPro" id="IPR036396">
    <property type="entry name" value="Cyt_P450_sf"/>
</dbReference>
<evidence type="ECO:0000256" key="12">
    <source>
        <dbReference type="SAM" id="Phobius"/>
    </source>
</evidence>
<evidence type="ECO:0000313" key="13">
    <source>
        <dbReference type="Ensembl" id="ENSAMXP00000039364.1"/>
    </source>
</evidence>
<dbReference type="InterPro" id="IPR002402">
    <property type="entry name" value="Cyt_P450_E_grp-II"/>
</dbReference>
<comment type="cofactor">
    <cofactor evidence="1 11">
        <name>heme</name>
        <dbReference type="ChEBI" id="CHEBI:30413"/>
    </cofactor>
</comment>
<keyword evidence="14" id="KW-1185">Reference proteome</keyword>
<dbReference type="EC" id="1.14.14.-" evidence="11"/>
<dbReference type="PRINTS" id="PR01689">
    <property type="entry name" value="EP450IICYP3A"/>
</dbReference>
<keyword evidence="10 12" id="KW-0472">Membrane</keyword>
<dbReference type="InParanoid" id="A0A3B1JDK6"/>
<dbReference type="GO" id="GO:0016712">
    <property type="term" value="F:oxidoreductase activity, acting on paired donors, with incorporation or reduction of molecular oxygen, reduced flavin or flavoprotein as one donor, and incorporation of one atom of oxygen"/>
    <property type="evidence" value="ECO:0007669"/>
    <property type="project" value="UniProtKB-EC"/>
</dbReference>
<dbReference type="GO" id="GO:0008395">
    <property type="term" value="F:steroid hydroxylase activity"/>
    <property type="evidence" value="ECO:0007669"/>
    <property type="project" value="TreeGrafter"/>
</dbReference>
<accession>A0A3B1JDK6</accession>
<keyword evidence="4 11" id="KW-0479">Metal-binding</keyword>
<dbReference type="GO" id="GO:0005789">
    <property type="term" value="C:endoplasmic reticulum membrane"/>
    <property type="evidence" value="ECO:0007669"/>
    <property type="project" value="UniProtKB-SubCell"/>
</dbReference>
<evidence type="ECO:0000256" key="4">
    <source>
        <dbReference type="ARBA" id="ARBA00022723"/>
    </source>
</evidence>
<dbReference type="GO" id="GO:0020037">
    <property type="term" value="F:heme binding"/>
    <property type="evidence" value="ECO:0007669"/>
    <property type="project" value="UniProtKB-UniRule"/>
</dbReference>
<comment type="function">
    <text evidence="11">Cytochromes P450 are a group of heme-thiolate monooxygenases. In liver microsomes, this enzyme is involved in an NADPH-dependent electron transport pathway. It oxidizes a variety of structurally unrelated compounds, including steroids, fatty acids, and xenobiotics.</text>
</comment>
<evidence type="ECO:0000256" key="5">
    <source>
        <dbReference type="ARBA" id="ARBA00022824"/>
    </source>
</evidence>
<keyword evidence="12" id="KW-0812">Transmembrane</keyword>
<proteinExistence type="inferred from homology"/>
<dbReference type="Ensembl" id="ENSAMXT00000044448.1">
    <property type="protein sequence ID" value="ENSAMXP00000039364.1"/>
    <property type="gene ID" value="ENSAMXG00000036461.1"/>
</dbReference>
<evidence type="ECO:0000256" key="7">
    <source>
        <dbReference type="ARBA" id="ARBA00023002"/>
    </source>
</evidence>
<evidence type="ECO:0000256" key="9">
    <source>
        <dbReference type="ARBA" id="ARBA00023033"/>
    </source>
</evidence>
<keyword evidence="9 11" id="KW-0503">Monooxygenase</keyword>
<dbReference type="PANTHER" id="PTHR24302">
    <property type="entry name" value="CYTOCHROME P450 FAMILY 3"/>
    <property type="match status" value="1"/>
</dbReference>
<dbReference type="STRING" id="7994.ENSAMXP00000039364"/>
<evidence type="ECO:0000256" key="10">
    <source>
        <dbReference type="ARBA" id="ARBA00023136"/>
    </source>
</evidence>
<dbReference type="InterPro" id="IPR008072">
    <property type="entry name" value="Cyt_P450_E_CYP3A"/>
</dbReference>
<dbReference type="PRINTS" id="PR00464">
    <property type="entry name" value="EP450II"/>
</dbReference>
<feature type="transmembrane region" description="Helical" evidence="12">
    <location>
        <begin position="39"/>
        <end position="70"/>
    </location>
</feature>
<dbReference type="GeneTree" id="ENSGT00950000182958"/>
<dbReference type="Bgee" id="ENSAMXG00000036461">
    <property type="expression patterns" value="Expressed in intestine and 14 other cell types or tissues"/>
</dbReference>
<evidence type="ECO:0000256" key="2">
    <source>
        <dbReference type="ARBA" id="ARBA00010617"/>
    </source>
</evidence>
<evidence type="ECO:0000256" key="8">
    <source>
        <dbReference type="ARBA" id="ARBA00023004"/>
    </source>
</evidence>
<dbReference type="PANTHER" id="PTHR24302:SF32">
    <property type="entry name" value="CYTOCHROME P450, FAMILY 3, SUBFAMILY A, POLYPEPTIDE 65"/>
    <property type="match status" value="1"/>
</dbReference>
<dbReference type="GO" id="GO:0005506">
    <property type="term" value="F:iron ion binding"/>
    <property type="evidence" value="ECO:0007669"/>
    <property type="project" value="UniProtKB-UniRule"/>
</dbReference>
<evidence type="ECO:0000256" key="3">
    <source>
        <dbReference type="ARBA" id="ARBA00022617"/>
    </source>
</evidence>
<comment type="subcellular location">
    <subcellularLocation>
        <location evidence="11">Endoplasmic reticulum membrane</location>
    </subcellularLocation>
    <subcellularLocation>
        <location evidence="11">Microsome membrane</location>
    </subcellularLocation>
</comment>
<keyword evidence="12" id="KW-1133">Transmembrane helix</keyword>
<dbReference type="FunFam" id="1.10.630.10:FF:000182">
    <property type="entry name" value="Cytochrome P450 3A4"/>
    <property type="match status" value="1"/>
</dbReference>
<keyword evidence="7 11" id="KW-0560">Oxidoreductase</keyword>
<dbReference type="InterPro" id="IPR050705">
    <property type="entry name" value="Cytochrome_P450_3A"/>
</dbReference>
<keyword evidence="3 11" id="KW-0349">Heme</keyword>
<evidence type="ECO:0000256" key="6">
    <source>
        <dbReference type="ARBA" id="ARBA00022848"/>
    </source>
</evidence>
<dbReference type="SUPFAM" id="SSF48264">
    <property type="entry name" value="Cytochrome P450"/>
    <property type="match status" value="1"/>
</dbReference>
<dbReference type="Gene3D" id="1.10.630.10">
    <property type="entry name" value="Cytochrome P450"/>
    <property type="match status" value="1"/>
</dbReference>
<comment type="similarity">
    <text evidence="2 11">Belongs to the cytochrome P450 family.</text>
</comment>
<comment type="catalytic activity">
    <reaction evidence="11">
        <text>an organic molecule + reduced [NADPH--hemoprotein reductase] + O2 = an alcohol + oxidized [NADPH--hemoprotein reductase] + H2O + H(+)</text>
        <dbReference type="Rhea" id="RHEA:17149"/>
        <dbReference type="Rhea" id="RHEA-COMP:11964"/>
        <dbReference type="Rhea" id="RHEA-COMP:11965"/>
        <dbReference type="ChEBI" id="CHEBI:15377"/>
        <dbReference type="ChEBI" id="CHEBI:15378"/>
        <dbReference type="ChEBI" id="CHEBI:15379"/>
        <dbReference type="ChEBI" id="CHEBI:30879"/>
        <dbReference type="ChEBI" id="CHEBI:57618"/>
        <dbReference type="ChEBI" id="CHEBI:58210"/>
        <dbReference type="ChEBI" id="CHEBI:142491"/>
        <dbReference type="EC" id="1.14.14.1"/>
    </reaction>
</comment>
<keyword evidence="8 11" id="KW-0408">Iron</keyword>
<evidence type="ECO:0000256" key="11">
    <source>
        <dbReference type="RuleBase" id="RU368049"/>
    </source>
</evidence>
<reference evidence="13" key="4">
    <citation type="submission" date="2025-09" db="UniProtKB">
        <authorList>
            <consortium name="Ensembl"/>
        </authorList>
    </citation>
    <scope>IDENTIFICATION</scope>
</reference>
<evidence type="ECO:0000313" key="14">
    <source>
        <dbReference type="Proteomes" id="UP000018467"/>
    </source>
</evidence>
<name>A0A3B1JDK6_ASTMX</name>
<keyword evidence="6 11" id="KW-0492">Microsome</keyword>
<reference evidence="14" key="1">
    <citation type="submission" date="2013-03" db="EMBL/GenBank/DDBJ databases">
        <authorList>
            <person name="Jeffery W."/>
            <person name="Warren W."/>
            <person name="Wilson R.K."/>
        </authorList>
    </citation>
    <scope>NUCLEOTIDE SEQUENCE</scope>
    <source>
        <strain evidence="14">female</strain>
    </source>
</reference>